<protein>
    <recommendedName>
        <fullName evidence="3">General secretion pathway protein GspM</fullName>
    </recommendedName>
</protein>
<dbReference type="KEGG" id="atw:C0099_12905"/>
<accession>A0A2I6S917</accession>
<evidence type="ECO:0000313" key="1">
    <source>
        <dbReference type="EMBL" id="AUN95753.1"/>
    </source>
</evidence>
<dbReference type="Pfam" id="PF10741">
    <property type="entry name" value="T2SSM_b"/>
    <property type="match status" value="1"/>
</dbReference>
<keyword evidence="2" id="KW-1185">Reference proteome</keyword>
<evidence type="ECO:0008006" key="3">
    <source>
        <dbReference type="Google" id="ProtNLM"/>
    </source>
</evidence>
<dbReference type="RefSeq" id="WP_102247798.1">
    <property type="nucleotide sequence ID" value="NZ_CP025682.1"/>
</dbReference>
<organism evidence="1 2">
    <name type="scientific">Pseudazoarcus pumilus</name>
    <dbReference type="NCBI Taxonomy" id="2067960"/>
    <lineage>
        <taxon>Bacteria</taxon>
        <taxon>Pseudomonadati</taxon>
        <taxon>Pseudomonadota</taxon>
        <taxon>Betaproteobacteria</taxon>
        <taxon>Rhodocyclales</taxon>
        <taxon>Zoogloeaceae</taxon>
        <taxon>Pseudazoarcus</taxon>
    </lineage>
</organism>
<dbReference type="OrthoDB" id="8904003at2"/>
<dbReference type="NCBIfam" id="NF040576">
    <property type="entry name" value="T2SS_GspM_XpsM"/>
    <property type="match status" value="1"/>
</dbReference>
<gene>
    <name evidence="1" type="ORF">C0099_12905</name>
</gene>
<evidence type="ECO:0000313" key="2">
    <source>
        <dbReference type="Proteomes" id="UP000242205"/>
    </source>
</evidence>
<proteinExistence type="predicted"/>
<dbReference type="AlphaFoldDB" id="A0A2I6S917"/>
<sequence>MTRAALPAAAFSLGVSAVALLVGLLIVAGALLPRAQWAAETLDSIEPRYARLLGLRDAEARIAEADQALTERLRALAYSAATPADRAGAELQQRLRAQAAESGFSVVGSQIQPARELDGFEAVAVSAVMEGSIEHLAALAAQLGELRPAARVVALSVTPLRGRGVTASRNIRVELSLAVARLVQ</sequence>
<reference evidence="1 2" key="1">
    <citation type="submission" date="2018-01" db="EMBL/GenBank/DDBJ databases">
        <authorList>
            <person name="Fu G.-Y."/>
        </authorList>
    </citation>
    <scope>NUCLEOTIDE SEQUENCE [LARGE SCALE GENOMIC DNA]</scope>
    <source>
        <strain evidence="1 2">SY39</strain>
    </source>
</reference>
<dbReference type="InterPro" id="IPR034756">
    <property type="entry name" value="T2SSM_b"/>
</dbReference>
<name>A0A2I6S917_9RHOO</name>
<dbReference type="EMBL" id="CP025682">
    <property type="protein sequence ID" value="AUN95753.1"/>
    <property type="molecule type" value="Genomic_DNA"/>
</dbReference>
<dbReference type="Proteomes" id="UP000242205">
    <property type="component" value="Chromosome"/>
</dbReference>